<evidence type="ECO:0000259" key="3">
    <source>
        <dbReference type="Pfam" id="PF21719"/>
    </source>
</evidence>
<dbReference type="SMART" id="SM00320">
    <property type="entry name" value="WD40"/>
    <property type="match status" value="2"/>
</dbReference>
<dbReference type="AlphaFoldDB" id="A0A448ZIS8"/>
<dbReference type="Pfam" id="PF21719">
    <property type="entry name" value="MIOS_a-sol"/>
    <property type="match status" value="1"/>
</dbReference>
<dbReference type="PANTHER" id="PTHR16453:SF9">
    <property type="entry name" value="GATOR COMPLEX PROTEIN MIOS"/>
    <property type="match status" value="1"/>
</dbReference>
<dbReference type="InterPro" id="IPR037593">
    <property type="entry name" value="MIOS/Sea4"/>
</dbReference>
<feature type="region of interest" description="Disordered" evidence="2">
    <location>
        <begin position="1"/>
        <end position="93"/>
    </location>
</feature>
<organism evidence="4 5">
    <name type="scientific">Pseudo-nitzschia multistriata</name>
    <dbReference type="NCBI Taxonomy" id="183589"/>
    <lineage>
        <taxon>Eukaryota</taxon>
        <taxon>Sar</taxon>
        <taxon>Stramenopiles</taxon>
        <taxon>Ochrophyta</taxon>
        <taxon>Bacillariophyta</taxon>
        <taxon>Bacillariophyceae</taxon>
        <taxon>Bacillariophycidae</taxon>
        <taxon>Bacillariales</taxon>
        <taxon>Bacillariaceae</taxon>
        <taxon>Pseudo-nitzschia</taxon>
    </lineage>
</organism>
<name>A0A448ZIS8_9STRA</name>
<dbReference type="Proteomes" id="UP000291116">
    <property type="component" value="Unassembled WGS sequence"/>
</dbReference>
<dbReference type="InterPro" id="IPR001680">
    <property type="entry name" value="WD40_rpt"/>
</dbReference>
<sequence length="1178" mass="129701">MSDHIRHRNVDVDPDPKEQPSGMDNSTSQLRIPKAPYPPMNMQSSVPSKSSLSPSPHYSTTYARASSSTSLLGERVTTTTTAPESGLLGDSASNTFLGGTTNAASVDDGNGGFSSGSKHYNKNNNAGVNNSSNNGNNSSAAAANPSQLMFYPGQHDIVASINCISSLSKNNDEPGMHGHDNRNNNPRGKNARSSISNTIGPRLLELRCLELATHQEEDDNDENKNIRKDSKETLDSRSSFFTTRTVAVSRGKPNLGTTSVGSTCMDLPSLGVVKNYDSNGATFMAVTGLSTGALCLHKFHEIEPAALLDGSNNLNPDAMDIKPSVGSNSEEDMVYASSIDYFHPRHHRKATSVAWRPTIHTNHVAIGTAGSSAIAQNKPIPGQLHRPTGPISMRSRASDREYCCFIWDILDSKKTMPLSKFAHNSPVASLAWMMDGQTLAVGGQQRTIQLYDLRLSTTNNSKLPPLSAYAHESGVHGIEVHPQRPHLMATFCRSVGEPVKLFDIRRMDSAVGEIKLTSSGGQNTSSSTASMPTSISSQRMQQAKAEAIQWNVLEPGMLSIATGESVQEYDTNSGSRPSLVRVNRVRKGGKTIKAIALYRGKEETASDGHVASVDSTVGRKTNVGDSDRLLSRLYPRRMVAVLEDQTIEDMARDANAPLAISPRDGRLFHALGPHLFMRSPSEGPSAMERIIERAEMKKVYEEEDISATMMRRARCVQANPYSMNPERNIKLMSRETLNEEAVDHEEASEPSGPALPKYRNRALLRLWGWIERVESLSFQEVDDAESELRLTKEISNAGVLQLLTSQESNANERVGDEQTVFSELLSCNIYDSAARRAALSSCGWAGKFDLNIVMAECEALGEYERSAALAVWHEDVGAAVDALQRATEAVHQQAQGGETSFSFPVSTQYAETLGLISMCIAGFGGKTESQRSVWRRACANLLQRDDLSSTRSKHSTRVAYLRALCEFLLNAGTIESLLRVLENTHLSLCDRVAFACRFLEKRELTAYLLRCVEICQELGDVEGLSITGLSKPGIKILQSFVDRYTDVQTAALVVSRVILPMDWATERKICFEWVESYRNLLNLLAMEEQAIRDACRTHEYDKVQDLQILIYCHAFLHNWKPDAITVRHHFPSRGKKVPQINGYRRCNLCSIVVPSAESPSRDVRFACFQWEVSTLIWN</sequence>
<keyword evidence="1" id="KW-0853">WD repeat</keyword>
<feature type="domain" description="MIOS-like alpha-solenoid" evidence="3">
    <location>
        <begin position="760"/>
        <end position="998"/>
    </location>
</feature>
<feature type="compositionally biased region" description="Polar residues" evidence="2">
    <location>
        <begin position="183"/>
        <end position="196"/>
    </location>
</feature>
<feature type="compositionally biased region" description="Basic and acidic residues" evidence="2">
    <location>
        <begin position="170"/>
        <end position="182"/>
    </location>
</feature>
<evidence type="ECO:0000256" key="2">
    <source>
        <dbReference type="SAM" id="MobiDB-lite"/>
    </source>
</evidence>
<dbReference type="InterPro" id="IPR015943">
    <property type="entry name" value="WD40/YVTN_repeat-like_dom_sf"/>
</dbReference>
<feature type="compositionally biased region" description="Basic and acidic residues" evidence="2">
    <location>
        <begin position="1"/>
        <end position="18"/>
    </location>
</feature>
<feature type="repeat" description="WD" evidence="1">
    <location>
        <begin position="420"/>
        <end position="461"/>
    </location>
</feature>
<dbReference type="OrthoDB" id="341486at2759"/>
<proteinExistence type="predicted"/>
<reference evidence="4 5" key="1">
    <citation type="submission" date="2019-01" db="EMBL/GenBank/DDBJ databases">
        <authorList>
            <person name="Ferrante I. M."/>
        </authorList>
    </citation>
    <scope>NUCLEOTIDE SEQUENCE [LARGE SCALE GENOMIC DNA]</scope>
    <source>
        <strain evidence="4 5">B856</strain>
    </source>
</reference>
<keyword evidence="5" id="KW-1185">Reference proteome</keyword>
<feature type="region of interest" description="Disordered" evidence="2">
    <location>
        <begin position="108"/>
        <end position="140"/>
    </location>
</feature>
<dbReference type="PROSITE" id="PS50082">
    <property type="entry name" value="WD_REPEATS_2"/>
    <property type="match status" value="1"/>
</dbReference>
<dbReference type="InterPro" id="IPR049092">
    <property type="entry name" value="MIOS_a-sol"/>
</dbReference>
<evidence type="ECO:0000313" key="5">
    <source>
        <dbReference type="Proteomes" id="UP000291116"/>
    </source>
</evidence>
<feature type="compositionally biased region" description="Low complexity" evidence="2">
    <location>
        <begin position="122"/>
        <end position="140"/>
    </location>
</feature>
<evidence type="ECO:0000313" key="4">
    <source>
        <dbReference type="EMBL" id="VEU41958.1"/>
    </source>
</evidence>
<feature type="compositionally biased region" description="Basic and acidic residues" evidence="2">
    <location>
        <begin position="222"/>
        <end position="235"/>
    </location>
</feature>
<protein>
    <recommendedName>
        <fullName evidence="3">MIOS-like alpha-solenoid domain-containing protein</fullName>
    </recommendedName>
</protein>
<feature type="compositionally biased region" description="Low complexity" evidence="2">
    <location>
        <begin position="44"/>
        <end position="70"/>
    </location>
</feature>
<gene>
    <name evidence="4" type="ORF">PSNMU_V1.4_AUG-EV-PASAV3_0089050</name>
</gene>
<dbReference type="Gene3D" id="2.130.10.10">
    <property type="entry name" value="YVTN repeat-like/Quinoprotein amine dehydrogenase"/>
    <property type="match status" value="1"/>
</dbReference>
<dbReference type="EMBL" id="CAACVS010000398">
    <property type="protein sequence ID" value="VEU41958.1"/>
    <property type="molecule type" value="Genomic_DNA"/>
</dbReference>
<feature type="region of interest" description="Disordered" evidence="2">
    <location>
        <begin position="169"/>
        <end position="196"/>
    </location>
</feature>
<accession>A0A448ZIS8</accession>
<evidence type="ECO:0000256" key="1">
    <source>
        <dbReference type="PROSITE-ProRule" id="PRU00221"/>
    </source>
</evidence>
<dbReference type="GO" id="GO:0005737">
    <property type="term" value="C:cytoplasm"/>
    <property type="evidence" value="ECO:0007669"/>
    <property type="project" value="TreeGrafter"/>
</dbReference>
<dbReference type="SUPFAM" id="SSF50978">
    <property type="entry name" value="WD40 repeat-like"/>
    <property type="match status" value="1"/>
</dbReference>
<dbReference type="InterPro" id="IPR036322">
    <property type="entry name" value="WD40_repeat_dom_sf"/>
</dbReference>
<dbReference type="PANTHER" id="PTHR16453">
    <property type="entry name" value="WD40 DOMAIN-CONTAINING PROTEIN MIO FAMILY MEMBER"/>
    <property type="match status" value="1"/>
</dbReference>
<feature type="region of interest" description="Disordered" evidence="2">
    <location>
        <begin position="215"/>
        <end position="237"/>
    </location>
</feature>